<dbReference type="PANTHER" id="PTHR46320">
    <property type="entry name" value="GLYCEROPHOSPHODIESTER PHOSPHODIESTERASE 1"/>
    <property type="match status" value="1"/>
</dbReference>
<dbReference type="AlphaFoldDB" id="A0A7X2ZV35"/>
<evidence type="ECO:0000313" key="2">
    <source>
        <dbReference type="EMBL" id="MUH36927.1"/>
    </source>
</evidence>
<dbReference type="GO" id="GO:0006644">
    <property type="term" value="P:phospholipid metabolic process"/>
    <property type="evidence" value="ECO:0007669"/>
    <property type="project" value="TreeGrafter"/>
</dbReference>
<evidence type="ECO:0000259" key="1">
    <source>
        <dbReference type="PROSITE" id="PS51704"/>
    </source>
</evidence>
<dbReference type="OrthoDB" id="384721at2"/>
<dbReference type="PROSITE" id="PS51704">
    <property type="entry name" value="GP_PDE"/>
    <property type="match status" value="1"/>
</dbReference>
<proteinExistence type="predicted"/>
<dbReference type="GO" id="GO:0006580">
    <property type="term" value="P:ethanolamine metabolic process"/>
    <property type="evidence" value="ECO:0007669"/>
    <property type="project" value="TreeGrafter"/>
</dbReference>
<reference evidence="2 3" key="1">
    <citation type="journal article" date="2019" name="Mar. Drugs">
        <title>Comparative Genomics and CAZyme Genome Repertoires of Marine Zobellia amurskyensis KMM 3526(T) and Zobellia laminariae KMM 3676(T).</title>
        <authorList>
            <person name="Chernysheva N."/>
            <person name="Bystritskaya E."/>
            <person name="Stenkova A."/>
            <person name="Golovkin I."/>
            <person name="Nedashkovskaya O."/>
            <person name="Isaeva M."/>
        </authorList>
    </citation>
    <scope>NUCLEOTIDE SEQUENCE [LARGE SCALE GENOMIC DNA]</scope>
    <source>
        <strain evidence="2 3">KMM 3526</strain>
    </source>
</reference>
<keyword evidence="3" id="KW-1185">Reference proteome</keyword>
<dbReference type="PANTHER" id="PTHR46320:SF1">
    <property type="entry name" value="GLYCEROPHOSPHODIESTER PHOSPHODIESTERASE 1"/>
    <property type="match status" value="1"/>
</dbReference>
<comment type="caution">
    <text evidence="2">The sequence shown here is derived from an EMBL/GenBank/DDBJ whole genome shotgun (WGS) entry which is preliminary data.</text>
</comment>
<gene>
    <name evidence="2" type="ORF">D9O36_13825</name>
</gene>
<dbReference type="SUPFAM" id="SSF51695">
    <property type="entry name" value="PLC-like phosphodiesterases"/>
    <property type="match status" value="1"/>
</dbReference>
<name>A0A7X2ZV35_9FLAO</name>
<dbReference type="GO" id="GO:0008889">
    <property type="term" value="F:glycerophosphodiester phosphodiesterase activity"/>
    <property type="evidence" value="ECO:0007669"/>
    <property type="project" value="TreeGrafter"/>
</dbReference>
<dbReference type="InterPro" id="IPR017946">
    <property type="entry name" value="PLC-like_Pdiesterase_TIM-brl"/>
</dbReference>
<evidence type="ECO:0000313" key="3">
    <source>
        <dbReference type="Proteomes" id="UP000540519"/>
    </source>
</evidence>
<dbReference type="Pfam" id="PF03009">
    <property type="entry name" value="GDPD"/>
    <property type="match status" value="1"/>
</dbReference>
<accession>A0A7X2ZV35</accession>
<dbReference type="Proteomes" id="UP000540519">
    <property type="component" value="Unassembled WGS sequence"/>
</dbReference>
<dbReference type="GO" id="GO:0005886">
    <property type="term" value="C:plasma membrane"/>
    <property type="evidence" value="ECO:0007669"/>
    <property type="project" value="TreeGrafter"/>
</dbReference>
<sequence length="245" mass="28418">MKMNLKIGLNTILFAFLCITQCYSQTAKADSILYDFNHRPEKILVAAHRAAHQNYPENSIAAIRESIRLGIEIVELDIRVTKDDKLVVIHDRTVDRTTNGTGKVERLKFDEIRNLRLKHNEALTEEIVPTFEEVLLEAKGKILIDVDFKASPKHIDKALALIKKHKMEDHIIFFLYDHKLSPKLHGKSPAIQIMPRAHNLYEVEEILKWDYIKVIHVDESFYDDALMKRILDANVRVWMNTLGKI</sequence>
<feature type="domain" description="GP-PDE" evidence="1">
    <location>
        <begin position="43"/>
        <end position="245"/>
    </location>
</feature>
<dbReference type="EMBL" id="RCNR01000028">
    <property type="protein sequence ID" value="MUH36927.1"/>
    <property type="molecule type" value="Genomic_DNA"/>
</dbReference>
<dbReference type="PROSITE" id="PS50007">
    <property type="entry name" value="PIPLC_X_DOMAIN"/>
    <property type="match status" value="1"/>
</dbReference>
<dbReference type="Gene3D" id="3.20.20.190">
    <property type="entry name" value="Phosphatidylinositol (PI) phosphodiesterase"/>
    <property type="match status" value="1"/>
</dbReference>
<protein>
    <submittedName>
        <fullName evidence="2">Glycerophosphodiester phosphodiesterase</fullName>
    </submittedName>
</protein>
<dbReference type="CDD" id="cd08566">
    <property type="entry name" value="GDPD_AtGDE_like"/>
    <property type="match status" value="1"/>
</dbReference>
<dbReference type="InterPro" id="IPR030395">
    <property type="entry name" value="GP_PDE_dom"/>
</dbReference>
<organism evidence="2 3">
    <name type="scientific">Zobellia amurskyensis</name>
    <dbReference type="NCBI Taxonomy" id="248905"/>
    <lineage>
        <taxon>Bacteria</taxon>
        <taxon>Pseudomonadati</taxon>
        <taxon>Bacteroidota</taxon>
        <taxon>Flavobacteriia</taxon>
        <taxon>Flavobacteriales</taxon>
        <taxon>Flavobacteriaceae</taxon>
        <taxon>Zobellia</taxon>
    </lineage>
</organism>
<dbReference type="GO" id="GO:0070291">
    <property type="term" value="P:N-acylethanolamine metabolic process"/>
    <property type="evidence" value="ECO:0007669"/>
    <property type="project" value="TreeGrafter"/>
</dbReference>